<comment type="caution">
    <text evidence="4">The sequence shown here is derived from an EMBL/GenBank/DDBJ whole genome shotgun (WGS) entry which is preliminary data.</text>
</comment>
<feature type="non-terminal residue" evidence="4">
    <location>
        <position position="1194"/>
    </location>
</feature>
<proteinExistence type="predicted"/>
<dbReference type="AlphaFoldDB" id="A0A420ZBD1"/>
<reference evidence="4 5" key="1">
    <citation type="submission" date="2018-06" db="EMBL/GenBank/DDBJ databases">
        <title>Extensive metabolic versatility and redundancy in microbially diverse, dynamic hydrothermal sediments.</title>
        <authorList>
            <person name="Dombrowski N."/>
            <person name="Teske A."/>
            <person name="Baker B.J."/>
        </authorList>
    </citation>
    <scope>NUCLEOTIDE SEQUENCE [LARGE SCALE GENOMIC DNA]</scope>
    <source>
        <strain evidence="4">B79_G16</strain>
    </source>
</reference>
<name>A0A420ZBD1_UNCK3</name>
<organism evidence="4 5">
    <name type="scientific">candidate division Kazan bacterium</name>
    <dbReference type="NCBI Taxonomy" id="2202143"/>
    <lineage>
        <taxon>Bacteria</taxon>
        <taxon>Bacteria division Kazan-3B-28</taxon>
    </lineage>
</organism>
<dbReference type="Proteomes" id="UP000281261">
    <property type="component" value="Unassembled WGS sequence"/>
</dbReference>
<evidence type="ECO:0000259" key="3">
    <source>
        <dbReference type="Pfam" id="PF13205"/>
    </source>
</evidence>
<dbReference type="InterPro" id="IPR032812">
    <property type="entry name" value="SbsA_Ig"/>
</dbReference>
<accession>A0A420ZBD1</accession>
<evidence type="ECO:0000313" key="4">
    <source>
        <dbReference type="EMBL" id="RLC36171.1"/>
    </source>
</evidence>
<dbReference type="Gene3D" id="2.60.40.1220">
    <property type="match status" value="1"/>
</dbReference>
<evidence type="ECO:0000256" key="1">
    <source>
        <dbReference type="ARBA" id="ARBA00022729"/>
    </source>
</evidence>
<keyword evidence="1" id="KW-0732">Signal</keyword>
<evidence type="ECO:0000256" key="2">
    <source>
        <dbReference type="SAM" id="MobiDB-lite"/>
    </source>
</evidence>
<dbReference type="InterPro" id="IPR014755">
    <property type="entry name" value="Cu-Rt/internalin_Ig-like"/>
</dbReference>
<protein>
    <recommendedName>
        <fullName evidence="3">SbsA Ig-like domain-containing protein</fullName>
    </recommendedName>
</protein>
<dbReference type="Pfam" id="PF13205">
    <property type="entry name" value="Big_5"/>
    <property type="match status" value="1"/>
</dbReference>
<feature type="region of interest" description="Disordered" evidence="2">
    <location>
        <begin position="1"/>
        <end position="25"/>
    </location>
</feature>
<feature type="non-terminal residue" evidence="4">
    <location>
        <position position="1"/>
    </location>
</feature>
<feature type="domain" description="SbsA Ig-like" evidence="3">
    <location>
        <begin position="1040"/>
        <end position="1148"/>
    </location>
</feature>
<gene>
    <name evidence="4" type="ORF">DRH29_05095</name>
</gene>
<dbReference type="EMBL" id="QMNG01000078">
    <property type="protein sequence ID" value="RLC36171.1"/>
    <property type="molecule type" value="Genomic_DNA"/>
</dbReference>
<sequence>EGDTVTVSPNITDKAGNQMDDSGTPPKNVFTVAAGINNPIKIASVSGNPAGGSYSMMMDGCMDQYGETGNWYNGTDGANGCNVNVATNRDSLTIVFDGSINPDSINYNSTDNIAYNIGSYLEIYEKHTRAASSSSECQSWEIWNGSDACVEKMMGSLGDSFAVLEDDGGKTNNKLTIYLQGWDVNIQPGMEINPIGIVGMNGLTAQQSDTPADNKFKMDFAEVEAVTATGVTDGSIVTMFFSGDMTRGDITDAASLASKLTPVQHMPYWEEHSWGTDATVAWGDYDGTAFTCTIGGPVAYDDANDTGKDCLKITLGTAANGLTVANKDEIMANGLRDSNGMYLGWGGMIDTTPLAVSNYTWNSAFTELTLEFNKMLRDYNASGDPPIPDFTAAGGHENTIGFTDANTGGVTLAGKIPVFDTTSGDMGGMMMDMFKKIKLTFSGPVEVGDSIVFSSSEIGDENGNIVPDITIVADAQEDLSSGKIELAVDSVGPVLAQVITNDWNSDGVLNGGDEMIFKFDNDADQTTIVSDVDYSTVSSDNLKADFIVKRGSTAVAGELCPADGAGVTTVANPFGEWIDFWVDMWEEHAGELHLNLGPRADIRAGDIICSSSAASHIKDFAGNSLEAGKVLAVIKESRDARINKVVYSDADKSGTLTNGDKFEVYFSSAIDPNTLGAYTAGATPEVTNIDWGLGVEFNWEAGYGSTYDPGIIKTWGNNSTGKWNTDFTQLTITLVCDGACDATDGTEPVLSDFDMVMPYGVQTADGAWVNKPGFIDMTRPVLEQVILIEDSDGDGNADPGDKIILVFSEEMNQTTITGANFAISSGDFGTNPTVNCLSMGVCEVTLDSDAAEISAGATFDPADAVTDLAGLADNTTTIPTLQSINVKPVSNVILSDTDAVYPGIDGRDIDVTWTAPDGADANYTYDIYLLPDFVPFDPDNDGTYTSGENTQFPIAHLSHSNVCNQTACSYIGLAGLMTDSRTAVDTSVGTPQSGAPFFPISDLESYVAYVVAINGSGERSFPQKTSSAVHLTMEYGGEMDDQAPWVEGTMPFDGAIVPTNTAKMGIKFSEPMKRDSIETSGNIKLQVCLADCHLENNWSDVSGVYVSYNADHNKAEISLSSDLIPNAKYRFDIPSPGVEDLSGLAYAGKPAYFRASSGSDTTAPKVIGNSFMFEGKDLNSISRTEPMVGIAFDK</sequence>
<evidence type="ECO:0000313" key="5">
    <source>
        <dbReference type="Proteomes" id="UP000281261"/>
    </source>
</evidence>
<feature type="compositionally biased region" description="Polar residues" evidence="2">
    <location>
        <begin position="1"/>
        <end position="11"/>
    </location>
</feature>